<evidence type="ECO:0000259" key="11">
    <source>
        <dbReference type="PROSITE" id="PS00486"/>
    </source>
</evidence>
<dbReference type="InterPro" id="IPR016151">
    <property type="entry name" value="DNA_mismatch_repair_MutS_N"/>
</dbReference>
<keyword evidence="3 9" id="KW-0547">Nucleotide-binding</keyword>
<evidence type="ECO:0000256" key="9">
    <source>
        <dbReference type="HAMAP-Rule" id="MF_00096"/>
    </source>
</evidence>
<keyword evidence="7 9" id="KW-0234">DNA repair</keyword>
<comment type="function">
    <text evidence="8 9">This protein is involved in the repair of mismatches in DNA. It is possible that it carries out the mismatch recognition step. This protein has a weak ATPase activity.</text>
</comment>
<dbReference type="SUPFAM" id="SSF48334">
    <property type="entry name" value="DNA repair protein MutS, domain III"/>
    <property type="match status" value="1"/>
</dbReference>
<dbReference type="Gene3D" id="3.40.1170.10">
    <property type="entry name" value="DNA repair protein MutS, domain I"/>
    <property type="match status" value="1"/>
</dbReference>
<evidence type="ECO:0000256" key="7">
    <source>
        <dbReference type="ARBA" id="ARBA00023204"/>
    </source>
</evidence>
<dbReference type="InterPro" id="IPR007860">
    <property type="entry name" value="DNA_mmatch_repair_MutS_con_dom"/>
</dbReference>
<evidence type="ECO:0000256" key="1">
    <source>
        <dbReference type="ARBA" id="ARBA00006271"/>
    </source>
</evidence>
<feature type="domain" description="DNA mismatch repair proteins mutS family" evidence="11">
    <location>
        <begin position="692"/>
        <end position="708"/>
    </location>
</feature>
<dbReference type="FunFam" id="1.10.1420.10:FF:000001">
    <property type="entry name" value="DNA mismatch repair protein MutS"/>
    <property type="match status" value="1"/>
</dbReference>
<organism evidence="12 13">
    <name type="scientific">Buchnera aphidicola</name>
    <name type="common">Microlophium carnosum</name>
    <dbReference type="NCBI Taxonomy" id="2708354"/>
    <lineage>
        <taxon>Bacteria</taxon>
        <taxon>Pseudomonadati</taxon>
        <taxon>Pseudomonadota</taxon>
        <taxon>Gammaproteobacteria</taxon>
        <taxon>Enterobacterales</taxon>
        <taxon>Erwiniaceae</taxon>
        <taxon>Buchnera</taxon>
    </lineage>
</organism>
<dbReference type="PROSITE" id="PS00486">
    <property type="entry name" value="DNA_MISMATCH_REPAIR_2"/>
    <property type="match status" value="1"/>
</dbReference>
<sequence>MKKKINVNTNLDSHTPMIKQYLSLKSQYPDMLLFYQMGDFYELFYKDAERISELLKITLTRKGYSNEKSIPMAGVPCDKSEYYLSKLIKLGESIAICNQDKENNHKNKLISRKVVRVITPGTITDEAFLEEHEDNFIAAIWKEDNKFGYSILDVSLGFFGVSKIFHVNDLLSEIERTNPKEILYPENFSDMFLIENRTCIRKRSLLEFDLDISYKLLNLQFNTYSLNGFGIEKDNFVIRAAGCLLQYVKLMHMTVLPNIRYLKYNYIEDNILMDVSTRKNLEINQNISGERKNTLSSILNKTVTSMGSRLLNRWLNSPLKNFNVVRNRHKSVKILQVFYKELQPILRQVHDLERIYSRLSLRTASPYDLVRMRSTLEILPNLHLILKKIKLKHIQKIRVSIGYFKEILFLLKKAISSKPSASIRDGDVIAACYNVQLDELRSIKINSKEYIKKFEQKEKKKVMIESFKIRFNKIIGYYIQVSKRHIHLVPKYYIRIQTLKNTERYSIPLLKEYEEKVLNSEIQSLFLERKLYAEIFDMIEPFLEKLQNSALALSELDVLVNLSERAISLNYVCPIMSKKYGVSLLDSRHPVIECLLKTPFISNSVVLSKKQRMLIITGPNMGGKSTYMRQIALIVIMAWIGSFVPARYALIGSVDKIFTRIGSADDLSNGCSTFMMEMTEISNILHNATANSLVLIDELGRGTSTNEGLSLAWSCSRYLINKNKSMTLLSTHFFELTKLELIEKFVKNFHFTAIESNLHIAFLYKIKNGISKHSYGISVAALSGLPNNVIENAKIKLKELENM</sequence>
<dbReference type="InterPro" id="IPR007696">
    <property type="entry name" value="DNA_mismatch_repair_MutS_core"/>
</dbReference>
<dbReference type="SUPFAM" id="SSF52540">
    <property type="entry name" value="P-loop containing nucleoside triphosphate hydrolases"/>
    <property type="match status" value="1"/>
</dbReference>
<feature type="binding site" evidence="9">
    <location>
        <begin position="618"/>
        <end position="625"/>
    </location>
    <ligand>
        <name>ATP</name>
        <dbReference type="ChEBI" id="CHEBI:30616"/>
    </ligand>
</feature>
<proteinExistence type="inferred from homology"/>
<keyword evidence="4 9" id="KW-0227">DNA damage</keyword>
<dbReference type="GO" id="GO:0006298">
    <property type="term" value="P:mismatch repair"/>
    <property type="evidence" value="ECO:0007669"/>
    <property type="project" value="UniProtKB-UniRule"/>
</dbReference>
<evidence type="ECO:0000256" key="5">
    <source>
        <dbReference type="ARBA" id="ARBA00022840"/>
    </source>
</evidence>
<dbReference type="InterPro" id="IPR036678">
    <property type="entry name" value="MutS_con_dom_sf"/>
</dbReference>
<evidence type="ECO:0000256" key="6">
    <source>
        <dbReference type="ARBA" id="ARBA00023125"/>
    </source>
</evidence>
<evidence type="ECO:0000256" key="4">
    <source>
        <dbReference type="ARBA" id="ARBA00022763"/>
    </source>
</evidence>
<protein>
    <recommendedName>
        <fullName evidence="2 9">DNA mismatch repair protein MutS</fullName>
    </recommendedName>
</protein>
<dbReference type="Gene3D" id="3.40.50.300">
    <property type="entry name" value="P-loop containing nucleotide triphosphate hydrolases"/>
    <property type="match status" value="1"/>
</dbReference>
<dbReference type="Pfam" id="PF05190">
    <property type="entry name" value="MutS_IV"/>
    <property type="match status" value="1"/>
</dbReference>
<evidence type="ECO:0000256" key="10">
    <source>
        <dbReference type="RuleBase" id="RU003756"/>
    </source>
</evidence>
<keyword evidence="5 9" id="KW-0067">ATP-binding</keyword>
<dbReference type="InterPro" id="IPR017261">
    <property type="entry name" value="DNA_mismatch_repair_MutS/MSH"/>
</dbReference>
<reference evidence="12 13" key="1">
    <citation type="submission" date="2020-04" db="EMBL/GenBank/DDBJ databases">
        <title>Parallel evolution in the integration of a co-obligate aphid symbiosis.</title>
        <authorList>
            <person name="Monnin D."/>
            <person name="Jackson R."/>
            <person name="Kiers E.T."/>
            <person name="Bunker M."/>
            <person name="Ellers J."/>
            <person name="Henry L.M."/>
        </authorList>
    </citation>
    <scope>NUCLEOTIDE SEQUENCE [LARGE SCALE GENOMIC DNA]</scope>
    <source>
        <strain evidence="12">MCAR-56B</strain>
    </source>
</reference>
<dbReference type="InterPro" id="IPR000432">
    <property type="entry name" value="DNA_mismatch_repair_MutS_C"/>
</dbReference>
<dbReference type="NCBIfam" id="NF003810">
    <property type="entry name" value="PRK05399.1"/>
    <property type="match status" value="1"/>
</dbReference>
<name>A0A6G9JVX1_9GAMM</name>
<accession>A0A6G9JVX1</accession>
<dbReference type="GO" id="GO:0003684">
    <property type="term" value="F:damaged DNA binding"/>
    <property type="evidence" value="ECO:0007669"/>
    <property type="project" value="UniProtKB-UniRule"/>
</dbReference>
<dbReference type="PANTHER" id="PTHR11361">
    <property type="entry name" value="DNA MISMATCH REPAIR PROTEIN MUTS FAMILY MEMBER"/>
    <property type="match status" value="1"/>
</dbReference>
<dbReference type="GO" id="GO:0030983">
    <property type="term" value="F:mismatched DNA binding"/>
    <property type="evidence" value="ECO:0007669"/>
    <property type="project" value="InterPro"/>
</dbReference>
<dbReference type="GO" id="GO:0140664">
    <property type="term" value="F:ATP-dependent DNA damage sensor activity"/>
    <property type="evidence" value="ECO:0007669"/>
    <property type="project" value="InterPro"/>
</dbReference>
<dbReference type="Pfam" id="PF05192">
    <property type="entry name" value="MutS_III"/>
    <property type="match status" value="1"/>
</dbReference>
<dbReference type="HAMAP" id="MF_00096">
    <property type="entry name" value="MutS"/>
    <property type="match status" value="1"/>
</dbReference>
<evidence type="ECO:0000256" key="2">
    <source>
        <dbReference type="ARBA" id="ARBA00021982"/>
    </source>
</evidence>
<dbReference type="GO" id="GO:0005524">
    <property type="term" value="F:ATP binding"/>
    <property type="evidence" value="ECO:0007669"/>
    <property type="project" value="UniProtKB-UniRule"/>
</dbReference>
<evidence type="ECO:0000313" key="12">
    <source>
        <dbReference type="EMBL" id="QIQ42000.1"/>
    </source>
</evidence>
<dbReference type="PANTHER" id="PTHR11361:SF34">
    <property type="entry name" value="DNA MISMATCH REPAIR PROTEIN MSH1, MITOCHONDRIAL"/>
    <property type="match status" value="1"/>
</dbReference>
<dbReference type="AlphaFoldDB" id="A0A6G9JVX1"/>
<dbReference type="SMART" id="SM00533">
    <property type="entry name" value="MUTSd"/>
    <property type="match status" value="1"/>
</dbReference>
<dbReference type="InterPro" id="IPR027417">
    <property type="entry name" value="P-loop_NTPase"/>
</dbReference>
<dbReference type="Pfam" id="PF00488">
    <property type="entry name" value="MutS_V"/>
    <property type="match status" value="1"/>
</dbReference>
<dbReference type="Pfam" id="PF01624">
    <property type="entry name" value="MutS_I"/>
    <property type="match status" value="1"/>
</dbReference>
<dbReference type="InterPro" id="IPR045076">
    <property type="entry name" value="MutS"/>
</dbReference>
<comment type="similarity">
    <text evidence="1 9 10">Belongs to the DNA mismatch repair MutS family.</text>
</comment>
<dbReference type="EMBL" id="CP048747">
    <property type="protein sequence ID" value="QIQ42000.1"/>
    <property type="molecule type" value="Genomic_DNA"/>
</dbReference>
<gene>
    <name evidence="9 12" type="primary">mutS</name>
    <name evidence="12" type="ORF">G4A98_02135</name>
</gene>
<dbReference type="Pfam" id="PF05188">
    <property type="entry name" value="MutS_II"/>
    <property type="match status" value="1"/>
</dbReference>
<dbReference type="InterPro" id="IPR007861">
    <property type="entry name" value="DNA_mismatch_repair_MutS_clamp"/>
</dbReference>
<dbReference type="Gene3D" id="1.10.1420.10">
    <property type="match status" value="2"/>
</dbReference>
<dbReference type="InterPro" id="IPR036187">
    <property type="entry name" value="DNA_mismatch_repair_MutS_sf"/>
</dbReference>
<dbReference type="InterPro" id="IPR007695">
    <property type="entry name" value="DNA_mismatch_repair_MutS-lik_N"/>
</dbReference>
<dbReference type="NCBIfam" id="TIGR01070">
    <property type="entry name" value="mutS1"/>
    <property type="match status" value="1"/>
</dbReference>
<dbReference type="FunFam" id="3.40.50.300:FF:000870">
    <property type="entry name" value="MutS protein homolog 4"/>
    <property type="match status" value="1"/>
</dbReference>
<dbReference type="Gene3D" id="3.30.420.110">
    <property type="entry name" value="MutS, connector domain"/>
    <property type="match status" value="1"/>
</dbReference>
<dbReference type="Proteomes" id="UP000503183">
    <property type="component" value="Chromosome"/>
</dbReference>
<keyword evidence="6 9" id="KW-0238">DNA-binding</keyword>
<dbReference type="InterPro" id="IPR005748">
    <property type="entry name" value="DNA_mismatch_repair_MutS"/>
</dbReference>
<dbReference type="SMART" id="SM00534">
    <property type="entry name" value="MUTSac"/>
    <property type="match status" value="1"/>
</dbReference>
<dbReference type="FunFam" id="3.40.1170.10:FF:000001">
    <property type="entry name" value="DNA mismatch repair protein MutS"/>
    <property type="match status" value="1"/>
</dbReference>
<evidence type="ECO:0000256" key="3">
    <source>
        <dbReference type="ARBA" id="ARBA00022741"/>
    </source>
</evidence>
<dbReference type="GO" id="GO:0005829">
    <property type="term" value="C:cytosol"/>
    <property type="evidence" value="ECO:0007669"/>
    <property type="project" value="TreeGrafter"/>
</dbReference>
<evidence type="ECO:0000313" key="13">
    <source>
        <dbReference type="Proteomes" id="UP000503183"/>
    </source>
</evidence>
<dbReference type="SUPFAM" id="SSF55271">
    <property type="entry name" value="DNA repair protein MutS, domain I"/>
    <property type="match status" value="1"/>
</dbReference>
<dbReference type="SUPFAM" id="SSF53150">
    <property type="entry name" value="DNA repair protein MutS, domain II"/>
    <property type="match status" value="1"/>
</dbReference>
<evidence type="ECO:0000256" key="8">
    <source>
        <dbReference type="ARBA" id="ARBA00024647"/>
    </source>
</evidence>
<dbReference type="PIRSF" id="PIRSF037677">
    <property type="entry name" value="DNA_mis_repair_Msh6"/>
    <property type="match status" value="1"/>
</dbReference>